<comment type="caution">
    <text evidence="11">The sequence shown here is derived from an EMBL/GenBank/DDBJ whole genome shotgun (WGS) entry which is preliminary data.</text>
</comment>
<gene>
    <name evidence="11" type="ORF">ACFPPD_18065</name>
</gene>
<dbReference type="Pfam" id="PF12833">
    <property type="entry name" value="HTH_18"/>
    <property type="match status" value="1"/>
</dbReference>
<dbReference type="Pfam" id="PF00072">
    <property type="entry name" value="Response_reg"/>
    <property type="match status" value="1"/>
</dbReference>
<keyword evidence="6" id="KW-0238">DNA-binding</keyword>
<dbReference type="CDD" id="cd17536">
    <property type="entry name" value="REC_YesN-like"/>
    <property type="match status" value="1"/>
</dbReference>
<dbReference type="PROSITE" id="PS01124">
    <property type="entry name" value="HTH_ARAC_FAMILY_2"/>
    <property type="match status" value="1"/>
</dbReference>
<reference evidence="12" key="1">
    <citation type="journal article" date="2019" name="Int. J. Syst. Evol. Microbiol.">
        <title>The Global Catalogue of Microorganisms (GCM) 10K type strain sequencing project: providing services to taxonomists for standard genome sequencing and annotation.</title>
        <authorList>
            <consortium name="The Broad Institute Genomics Platform"/>
            <consortium name="The Broad Institute Genome Sequencing Center for Infectious Disease"/>
            <person name="Wu L."/>
            <person name="Ma J."/>
        </authorList>
    </citation>
    <scope>NUCLEOTIDE SEQUENCE [LARGE SCALE GENOMIC DNA]</scope>
    <source>
        <strain evidence="12">CCUG 57113</strain>
    </source>
</reference>
<evidence type="ECO:0000256" key="5">
    <source>
        <dbReference type="ARBA" id="ARBA00023015"/>
    </source>
</evidence>
<dbReference type="RefSeq" id="WP_209748973.1">
    <property type="nucleotide sequence ID" value="NZ_JBHSMH010000067.1"/>
</dbReference>
<dbReference type="InterPro" id="IPR001789">
    <property type="entry name" value="Sig_transdc_resp-reg_receiver"/>
</dbReference>
<evidence type="ECO:0000313" key="12">
    <source>
        <dbReference type="Proteomes" id="UP001596105"/>
    </source>
</evidence>
<feature type="modified residue" description="4-aspartylphosphate" evidence="8">
    <location>
        <position position="54"/>
    </location>
</feature>
<dbReference type="InterPro" id="IPR051552">
    <property type="entry name" value="HptR"/>
</dbReference>
<dbReference type="PANTHER" id="PTHR42713:SF3">
    <property type="entry name" value="TRANSCRIPTIONAL REGULATORY PROTEIN HPTR"/>
    <property type="match status" value="1"/>
</dbReference>
<dbReference type="InterPro" id="IPR009057">
    <property type="entry name" value="Homeodomain-like_sf"/>
</dbReference>
<evidence type="ECO:0000256" key="2">
    <source>
        <dbReference type="ARBA" id="ARBA00022490"/>
    </source>
</evidence>
<feature type="domain" description="HTH araC/xylS-type" evidence="9">
    <location>
        <begin position="416"/>
        <end position="515"/>
    </location>
</feature>
<dbReference type="PROSITE" id="PS00041">
    <property type="entry name" value="HTH_ARAC_FAMILY_1"/>
    <property type="match status" value="1"/>
</dbReference>
<dbReference type="Gene3D" id="3.40.50.2300">
    <property type="match status" value="1"/>
</dbReference>
<evidence type="ECO:0000313" key="11">
    <source>
        <dbReference type="EMBL" id="MFC5470602.1"/>
    </source>
</evidence>
<keyword evidence="7" id="KW-0804">Transcription</keyword>
<evidence type="ECO:0000259" key="9">
    <source>
        <dbReference type="PROSITE" id="PS01124"/>
    </source>
</evidence>
<accession>A0ABW0M0A1</accession>
<keyword evidence="5" id="KW-0805">Transcription regulation</keyword>
<dbReference type="SUPFAM" id="SSF52172">
    <property type="entry name" value="CheY-like"/>
    <property type="match status" value="1"/>
</dbReference>
<dbReference type="SUPFAM" id="SSF46689">
    <property type="entry name" value="Homeodomain-like"/>
    <property type="match status" value="1"/>
</dbReference>
<dbReference type="PRINTS" id="PR00032">
    <property type="entry name" value="HTHARAC"/>
</dbReference>
<evidence type="ECO:0000256" key="1">
    <source>
        <dbReference type="ARBA" id="ARBA00004496"/>
    </source>
</evidence>
<dbReference type="InterPro" id="IPR020449">
    <property type="entry name" value="Tscrpt_reg_AraC-type_HTH"/>
</dbReference>
<evidence type="ECO:0000259" key="10">
    <source>
        <dbReference type="PROSITE" id="PS50110"/>
    </source>
</evidence>
<keyword evidence="4" id="KW-0902">Two-component regulatory system</keyword>
<evidence type="ECO:0000256" key="6">
    <source>
        <dbReference type="ARBA" id="ARBA00023125"/>
    </source>
</evidence>
<dbReference type="InterPro" id="IPR018062">
    <property type="entry name" value="HTH_AraC-typ_CS"/>
</dbReference>
<keyword evidence="12" id="KW-1185">Reference proteome</keyword>
<dbReference type="InterPro" id="IPR011006">
    <property type="entry name" value="CheY-like_superfamily"/>
</dbReference>
<evidence type="ECO:0000256" key="4">
    <source>
        <dbReference type="ARBA" id="ARBA00023012"/>
    </source>
</evidence>
<dbReference type="InterPro" id="IPR018060">
    <property type="entry name" value="HTH_AraC"/>
</dbReference>
<dbReference type="SMART" id="SM00448">
    <property type="entry name" value="REC"/>
    <property type="match status" value="1"/>
</dbReference>
<dbReference type="EMBL" id="JBHSMH010000067">
    <property type="protein sequence ID" value="MFC5470602.1"/>
    <property type="molecule type" value="Genomic_DNA"/>
</dbReference>
<dbReference type="Gene3D" id="1.10.10.60">
    <property type="entry name" value="Homeodomain-like"/>
    <property type="match status" value="2"/>
</dbReference>
<dbReference type="PANTHER" id="PTHR42713">
    <property type="entry name" value="HISTIDINE KINASE-RELATED"/>
    <property type="match status" value="1"/>
</dbReference>
<evidence type="ECO:0000256" key="7">
    <source>
        <dbReference type="ARBA" id="ARBA00023163"/>
    </source>
</evidence>
<sequence length="516" mass="58199">MKVLLVDDEPLTSESLERYIDWKGLGIESVRIAANGLEALELLPRFLPDIIVSDVRMPRMNGIEFATNARERYPDVKIIFMSGYSDKEYLKSAIHLKAVSYVEKPVKLEEMTAAIRESVSQCAAELANRNLTRSVIRQRLLTKLVKEGKTPAELRIELGEHAPSFLDGEIRAMAIQLCSRSEGDPAISESDRTEIADRLAELAGEPDDRSCLYGLLDADTMLILRQADDQSTTGFKDTARSLLYSLNRTYGDRLEFSIGIGSPSPAKEACLSAVAAVRSRFYFGTGLVFSEPPASEPVESNAPLEEMYAEFRGLLRFDKEEETIAAIDRLTHRLREMRDPEIGRVTNVIFRLLMSLHEFAVDKGVSATDPQQEEKFIWQEVGGLPTLEALRDYVVGNVQAVFSQLKERSAVNARVGIVVQYIREHYSDKELTTRSIADNTYLSQNYMCALFKKETGKTINEFITEIRLERAKALLKDRRVKLYEIALAIGITDPNYFSSMFKKATGLTPSQYRERM</sequence>
<keyword evidence="3 8" id="KW-0597">Phosphoprotein</keyword>
<evidence type="ECO:0000256" key="8">
    <source>
        <dbReference type="PROSITE-ProRule" id="PRU00169"/>
    </source>
</evidence>
<feature type="domain" description="Response regulatory" evidence="10">
    <location>
        <begin position="2"/>
        <end position="119"/>
    </location>
</feature>
<protein>
    <submittedName>
        <fullName evidence="11">Response regulator</fullName>
    </submittedName>
</protein>
<dbReference type="SMART" id="SM00342">
    <property type="entry name" value="HTH_ARAC"/>
    <property type="match status" value="1"/>
</dbReference>
<dbReference type="Proteomes" id="UP001596105">
    <property type="component" value="Unassembled WGS sequence"/>
</dbReference>
<name>A0ABW0M0A1_9BACL</name>
<dbReference type="PROSITE" id="PS50110">
    <property type="entry name" value="RESPONSE_REGULATORY"/>
    <property type="match status" value="1"/>
</dbReference>
<proteinExistence type="predicted"/>
<evidence type="ECO:0000256" key="3">
    <source>
        <dbReference type="ARBA" id="ARBA00022553"/>
    </source>
</evidence>
<organism evidence="11 12">
    <name type="scientific">Cohnella suwonensis</name>
    <dbReference type="NCBI Taxonomy" id="696072"/>
    <lineage>
        <taxon>Bacteria</taxon>
        <taxon>Bacillati</taxon>
        <taxon>Bacillota</taxon>
        <taxon>Bacilli</taxon>
        <taxon>Bacillales</taxon>
        <taxon>Paenibacillaceae</taxon>
        <taxon>Cohnella</taxon>
    </lineage>
</organism>
<keyword evidence="2" id="KW-0963">Cytoplasm</keyword>
<comment type="subcellular location">
    <subcellularLocation>
        <location evidence="1">Cytoplasm</location>
    </subcellularLocation>
</comment>